<organism evidence="11 12">
    <name type="scientific">Entomospira entomophila</name>
    <dbReference type="NCBI Taxonomy" id="2719988"/>
    <lineage>
        <taxon>Bacteria</taxon>
        <taxon>Pseudomonadati</taxon>
        <taxon>Spirochaetota</taxon>
        <taxon>Spirochaetia</taxon>
        <taxon>Spirochaetales</taxon>
        <taxon>Spirochaetaceae</taxon>
        <taxon>Entomospira</taxon>
    </lineage>
</organism>
<dbReference type="PANTHER" id="PTHR17224:SF1">
    <property type="entry name" value="PEPTIDYL-TRNA HYDROLASE"/>
    <property type="match status" value="1"/>
</dbReference>
<dbReference type="NCBIfam" id="TIGR00447">
    <property type="entry name" value="pth"/>
    <property type="match status" value="1"/>
</dbReference>
<feature type="site" description="Discriminates between blocked and unblocked aminoacyl-tRNA" evidence="8">
    <location>
        <position position="34"/>
    </location>
</feature>
<accession>A0A968GCE1</accession>
<evidence type="ECO:0000256" key="10">
    <source>
        <dbReference type="RuleBase" id="RU004320"/>
    </source>
</evidence>
<dbReference type="EMBL" id="JAATLJ010000001">
    <property type="protein sequence ID" value="NIZ40841.1"/>
    <property type="molecule type" value="Genomic_DNA"/>
</dbReference>
<dbReference type="CDD" id="cd00462">
    <property type="entry name" value="PTH"/>
    <property type="match status" value="1"/>
</dbReference>
<feature type="binding site" evidence="8">
    <location>
        <position position="88"/>
    </location>
    <ligand>
        <name>tRNA</name>
        <dbReference type="ChEBI" id="CHEBI:17843"/>
    </ligand>
</feature>
<comment type="function">
    <text evidence="8">Hydrolyzes ribosome-free peptidyl-tRNAs (with 1 or more amino acids incorporated), which drop off the ribosome during protein synthesis, or as a result of ribosome stalling.</text>
</comment>
<dbReference type="GO" id="GO:0006515">
    <property type="term" value="P:protein quality control for misfolded or incompletely synthesized proteins"/>
    <property type="evidence" value="ECO:0007669"/>
    <property type="project" value="UniProtKB-UniRule"/>
</dbReference>
<feature type="binding site" evidence="8">
    <location>
        <position position="90"/>
    </location>
    <ligand>
        <name>tRNA</name>
        <dbReference type="ChEBI" id="CHEBI:17843"/>
    </ligand>
</feature>
<dbReference type="AlphaFoldDB" id="A0A968GCE1"/>
<dbReference type="PANTHER" id="PTHR17224">
    <property type="entry name" value="PEPTIDYL-TRNA HYDROLASE"/>
    <property type="match status" value="1"/>
</dbReference>
<feature type="site" description="Stabilizes the basic form of H active site to accept a proton" evidence="8">
    <location>
        <position position="115"/>
    </location>
</feature>
<evidence type="ECO:0000256" key="8">
    <source>
        <dbReference type="HAMAP-Rule" id="MF_00083"/>
    </source>
</evidence>
<feature type="binding site" evidence="8">
    <location>
        <position position="39"/>
    </location>
    <ligand>
        <name>tRNA</name>
        <dbReference type="ChEBI" id="CHEBI:17843"/>
    </ligand>
</feature>
<dbReference type="Proteomes" id="UP000711995">
    <property type="component" value="Unassembled WGS sequence"/>
</dbReference>
<dbReference type="Pfam" id="PF01195">
    <property type="entry name" value="Pept_tRNA_hydro"/>
    <property type="match status" value="1"/>
</dbReference>
<dbReference type="GO" id="GO:0004045">
    <property type="term" value="F:peptidyl-tRNA hydrolase activity"/>
    <property type="evidence" value="ECO:0007669"/>
    <property type="project" value="UniProtKB-UniRule"/>
</dbReference>
<comment type="similarity">
    <text evidence="6 8 10">Belongs to the PTH family.</text>
</comment>
<sequence>MKTSISLLLTILLLLALMLLNKTSQYKIIIGLGNPGLQYQQTRHNVGFQALDTILSGEESYQTLQKDMYYLYKLPAPYFLYLLKPQTFMNLSGKILPAIWKKTGTSVKSMLVICDNLDLPIGHLKFKEKGSSAGQKGLQSIIEHAGTQDFHRIFIGIGRPDSRQDVANYVLSKFNASEQMIMQQSYQVIQESIPYWLQGKFLSIHESFNTYSKSLS</sequence>
<evidence type="ECO:0000256" key="6">
    <source>
        <dbReference type="ARBA" id="ARBA00038063"/>
    </source>
</evidence>
<gene>
    <name evidence="8" type="primary">pth</name>
    <name evidence="11" type="ORF">HCT14_04895</name>
</gene>
<dbReference type="Gene3D" id="3.40.50.1470">
    <property type="entry name" value="Peptidyl-tRNA hydrolase"/>
    <property type="match status" value="1"/>
</dbReference>
<comment type="caution">
    <text evidence="11">The sequence shown here is derived from an EMBL/GenBank/DDBJ whole genome shotgun (WGS) entry which is preliminary data.</text>
</comment>
<dbReference type="InterPro" id="IPR001328">
    <property type="entry name" value="Pept_tRNA_hydro"/>
</dbReference>
<keyword evidence="5 8" id="KW-0694">RNA-binding</keyword>
<evidence type="ECO:0000256" key="2">
    <source>
        <dbReference type="ARBA" id="ARBA00022490"/>
    </source>
</evidence>
<proteinExistence type="inferred from homology"/>
<comment type="subunit">
    <text evidence="8">Monomer.</text>
</comment>
<reference evidence="11 12" key="1">
    <citation type="submission" date="2020-03" db="EMBL/GenBank/DDBJ databases">
        <title>Spirochaetal bacteria isolated from arthropods constitute a novel genus Entomospira genus novum within the order Spirochaetales.</title>
        <authorList>
            <person name="Grana-Miraglia L."/>
            <person name="Sikutova S."/>
            <person name="Fingerle V."/>
            <person name="Sing A."/>
            <person name="Castillo-Ramirez S."/>
            <person name="Margos G."/>
            <person name="Rudolf I."/>
        </authorList>
    </citation>
    <scope>NUCLEOTIDE SEQUENCE [LARGE SCALE GENOMIC DNA]</scope>
    <source>
        <strain evidence="11 12">BR193</strain>
    </source>
</reference>
<dbReference type="InterPro" id="IPR036416">
    <property type="entry name" value="Pept_tRNA_hydro_sf"/>
</dbReference>
<dbReference type="SUPFAM" id="SSF53178">
    <property type="entry name" value="Peptidyl-tRNA hydrolase-like"/>
    <property type="match status" value="1"/>
</dbReference>
<keyword evidence="12" id="KW-1185">Reference proteome</keyword>
<dbReference type="GO" id="GO:0005737">
    <property type="term" value="C:cytoplasm"/>
    <property type="evidence" value="ECO:0007669"/>
    <property type="project" value="UniProtKB-SubCell"/>
</dbReference>
<keyword evidence="3 8" id="KW-0820">tRNA-binding</keyword>
<feature type="active site" description="Proton acceptor" evidence="8">
    <location>
        <position position="44"/>
    </location>
</feature>
<dbReference type="RefSeq" id="WP_167700429.1">
    <property type="nucleotide sequence ID" value="NZ_JAATLJ010000001.1"/>
</dbReference>
<evidence type="ECO:0000256" key="4">
    <source>
        <dbReference type="ARBA" id="ARBA00022801"/>
    </source>
</evidence>
<comment type="subcellular location">
    <subcellularLocation>
        <location evidence="8">Cytoplasm</location>
    </subcellularLocation>
</comment>
<comment type="catalytic activity">
    <reaction evidence="8 9">
        <text>an N-acyl-L-alpha-aminoacyl-tRNA + H2O = an N-acyl-L-amino acid + a tRNA + H(+)</text>
        <dbReference type="Rhea" id="RHEA:54448"/>
        <dbReference type="Rhea" id="RHEA-COMP:10123"/>
        <dbReference type="Rhea" id="RHEA-COMP:13883"/>
        <dbReference type="ChEBI" id="CHEBI:15377"/>
        <dbReference type="ChEBI" id="CHEBI:15378"/>
        <dbReference type="ChEBI" id="CHEBI:59874"/>
        <dbReference type="ChEBI" id="CHEBI:78442"/>
        <dbReference type="ChEBI" id="CHEBI:138191"/>
        <dbReference type="EC" id="3.1.1.29"/>
    </reaction>
</comment>
<evidence type="ECO:0000313" key="12">
    <source>
        <dbReference type="Proteomes" id="UP000711995"/>
    </source>
</evidence>
<protein>
    <recommendedName>
        <fullName evidence="7 8">Peptidyl-tRNA hydrolase</fullName>
        <shortName evidence="8">Pth</shortName>
        <ecNumber evidence="1 8">3.1.1.29</ecNumber>
    </recommendedName>
</protein>
<dbReference type="HAMAP" id="MF_00083">
    <property type="entry name" value="Pept_tRNA_hydro_bact"/>
    <property type="match status" value="1"/>
</dbReference>
<evidence type="ECO:0000256" key="1">
    <source>
        <dbReference type="ARBA" id="ARBA00013260"/>
    </source>
</evidence>
<comment type="function">
    <text evidence="8">Catalyzes the release of premature peptidyl moieties from peptidyl-tRNA molecules trapped in stalled 50S ribosomal subunits, and thus maintains levels of free tRNAs and 50S ribosomes.</text>
</comment>
<keyword evidence="4 8" id="KW-0378">Hydrolase</keyword>
<dbReference type="PROSITE" id="PS01195">
    <property type="entry name" value="PEPT_TRNA_HYDROL_1"/>
    <property type="match status" value="1"/>
</dbReference>
<keyword evidence="2 8" id="KW-0963">Cytoplasm</keyword>
<name>A0A968GCE1_9SPIO</name>
<evidence type="ECO:0000313" key="11">
    <source>
        <dbReference type="EMBL" id="NIZ40841.1"/>
    </source>
</evidence>
<dbReference type="EC" id="3.1.1.29" evidence="1 8"/>
<evidence type="ECO:0000256" key="3">
    <source>
        <dbReference type="ARBA" id="ARBA00022555"/>
    </source>
</evidence>
<comment type="caution">
    <text evidence="8">Lacks conserved residue(s) required for the propagation of feature annotation.</text>
</comment>
<evidence type="ECO:0000256" key="7">
    <source>
        <dbReference type="ARBA" id="ARBA00050038"/>
    </source>
</evidence>
<dbReference type="GO" id="GO:0000049">
    <property type="term" value="F:tRNA binding"/>
    <property type="evidence" value="ECO:0007669"/>
    <property type="project" value="UniProtKB-UniRule"/>
</dbReference>
<evidence type="ECO:0000256" key="9">
    <source>
        <dbReference type="RuleBase" id="RU000673"/>
    </source>
</evidence>
<evidence type="ECO:0000256" key="5">
    <source>
        <dbReference type="ARBA" id="ARBA00022884"/>
    </source>
</evidence>
<dbReference type="InterPro" id="IPR018171">
    <property type="entry name" value="Pept_tRNA_hydro_CS"/>
</dbReference>
<dbReference type="GO" id="GO:0072344">
    <property type="term" value="P:rescue of stalled ribosome"/>
    <property type="evidence" value="ECO:0007669"/>
    <property type="project" value="UniProtKB-UniRule"/>
</dbReference>